<proteinExistence type="inferred from homology"/>
<dbReference type="CDD" id="cd00431">
    <property type="entry name" value="cysteine_hydrolases"/>
    <property type="match status" value="1"/>
</dbReference>
<dbReference type="Gene3D" id="3.40.50.850">
    <property type="entry name" value="Isochorismatase-like"/>
    <property type="match status" value="1"/>
</dbReference>
<dbReference type="OrthoDB" id="167809at2759"/>
<keyword evidence="2 4" id="KW-0378">Hydrolase</keyword>
<dbReference type="AlphaFoldDB" id="A0A165DFV4"/>
<comment type="similarity">
    <text evidence="1">Belongs to the isochorismatase family.</text>
</comment>
<dbReference type="InParanoid" id="A0A165DFV4"/>
<dbReference type="SUPFAM" id="SSF52499">
    <property type="entry name" value="Isochorismatase-like hydrolases"/>
    <property type="match status" value="1"/>
</dbReference>
<accession>A0A165DFV4</accession>
<dbReference type="InterPro" id="IPR000868">
    <property type="entry name" value="Isochorismatase-like_dom"/>
</dbReference>
<dbReference type="Proteomes" id="UP000076842">
    <property type="component" value="Unassembled WGS sequence"/>
</dbReference>
<name>A0A165DFV4_9BASI</name>
<feature type="domain" description="Isochorismatase-like" evidence="3">
    <location>
        <begin position="76"/>
        <end position="283"/>
    </location>
</feature>
<evidence type="ECO:0000259" key="3">
    <source>
        <dbReference type="Pfam" id="PF00857"/>
    </source>
</evidence>
<protein>
    <submittedName>
        <fullName evidence="4">Isochorismatase hydrolase</fullName>
    </submittedName>
</protein>
<dbReference type="InterPro" id="IPR036380">
    <property type="entry name" value="Isochorismatase-like_sf"/>
</dbReference>
<dbReference type="GO" id="GO:0016787">
    <property type="term" value="F:hydrolase activity"/>
    <property type="evidence" value="ECO:0007669"/>
    <property type="project" value="UniProtKB-KW"/>
</dbReference>
<dbReference type="PANTHER" id="PTHR43540">
    <property type="entry name" value="PEROXYUREIDOACRYLATE/UREIDOACRYLATE AMIDOHYDROLASE-RELATED"/>
    <property type="match status" value="1"/>
</dbReference>
<dbReference type="PANTHER" id="PTHR43540:SF9">
    <property type="entry name" value="FAMILY HYDROLASE, PUTATIVE (AFU_ORTHOLOGUE AFUA_2G08700)-RELATED"/>
    <property type="match status" value="1"/>
</dbReference>
<dbReference type="EMBL" id="KV424057">
    <property type="protein sequence ID" value="KZT52719.1"/>
    <property type="molecule type" value="Genomic_DNA"/>
</dbReference>
<gene>
    <name evidence="4" type="ORF">CALCODRAFT_501908</name>
</gene>
<dbReference type="Pfam" id="PF00857">
    <property type="entry name" value="Isochorismatase"/>
    <property type="match status" value="1"/>
</dbReference>
<dbReference type="InterPro" id="IPR050272">
    <property type="entry name" value="Isochorismatase-like_hydrls"/>
</dbReference>
<keyword evidence="5" id="KW-1185">Reference proteome</keyword>
<dbReference type="STRING" id="1353952.A0A165DFV4"/>
<evidence type="ECO:0000256" key="1">
    <source>
        <dbReference type="ARBA" id="ARBA00006336"/>
    </source>
</evidence>
<reference evidence="4 5" key="1">
    <citation type="journal article" date="2016" name="Mol. Biol. Evol.">
        <title>Comparative Genomics of Early-Diverging Mushroom-Forming Fungi Provides Insights into the Origins of Lignocellulose Decay Capabilities.</title>
        <authorList>
            <person name="Nagy L.G."/>
            <person name="Riley R."/>
            <person name="Tritt A."/>
            <person name="Adam C."/>
            <person name="Daum C."/>
            <person name="Floudas D."/>
            <person name="Sun H."/>
            <person name="Yadav J.S."/>
            <person name="Pangilinan J."/>
            <person name="Larsson K.H."/>
            <person name="Matsuura K."/>
            <person name="Barry K."/>
            <person name="Labutti K."/>
            <person name="Kuo R."/>
            <person name="Ohm R.A."/>
            <person name="Bhattacharya S.S."/>
            <person name="Shirouzu T."/>
            <person name="Yoshinaga Y."/>
            <person name="Martin F.M."/>
            <person name="Grigoriev I.V."/>
            <person name="Hibbett D.S."/>
        </authorList>
    </citation>
    <scope>NUCLEOTIDE SEQUENCE [LARGE SCALE GENOMIC DNA]</scope>
    <source>
        <strain evidence="4 5">HHB12733</strain>
    </source>
</reference>
<evidence type="ECO:0000313" key="5">
    <source>
        <dbReference type="Proteomes" id="UP000076842"/>
    </source>
</evidence>
<evidence type="ECO:0000256" key="2">
    <source>
        <dbReference type="ARBA" id="ARBA00022801"/>
    </source>
</evidence>
<evidence type="ECO:0000313" key="4">
    <source>
        <dbReference type="EMBL" id="KZT52719.1"/>
    </source>
</evidence>
<sequence>MTTTQRGTPLSVVNKPTTFGPPDLEAQWHEYPNGLVDLSRPAKGLAESSDGPALEPGTFEIECEGGRKIRIAGKKAALVVIDMQNFFLSPKIRDHPLGLKAVDPLLAILPKLRQLGVTILWVNWGLTTETVPSLPAAVQRTFQRSLAVPGSDGPEAGFGAYLGPEHGKLLFRGEPNSDLYEPLQKEYEKGKAAGTDVWIHKDRMSGIWGRGTPLEEYLTKHDIRTLFWSGVNADQCVLGSVVDAYSLGYDIVAVEDTIATNSPEGAKENLIYNSIRSYGFVTDAERILKAVSA</sequence>
<organism evidence="4 5">
    <name type="scientific">Calocera cornea HHB12733</name>
    <dbReference type="NCBI Taxonomy" id="1353952"/>
    <lineage>
        <taxon>Eukaryota</taxon>
        <taxon>Fungi</taxon>
        <taxon>Dikarya</taxon>
        <taxon>Basidiomycota</taxon>
        <taxon>Agaricomycotina</taxon>
        <taxon>Dacrymycetes</taxon>
        <taxon>Dacrymycetales</taxon>
        <taxon>Dacrymycetaceae</taxon>
        <taxon>Calocera</taxon>
    </lineage>
</organism>